<organism evidence="1 2">
    <name type="scientific">Hypoxylon rubiginosum</name>
    <dbReference type="NCBI Taxonomy" id="110542"/>
    <lineage>
        <taxon>Eukaryota</taxon>
        <taxon>Fungi</taxon>
        <taxon>Dikarya</taxon>
        <taxon>Ascomycota</taxon>
        <taxon>Pezizomycotina</taxon>
        <taxon>Sordariomycetes</taxon>
        <taxon>Xylariomycetidae</taxon>
        <taxon>Xylariales</taxon>
        <taxon>Hypoxylaceae</taxon>
        <taxon>Hypoxylon</taxon>
    </lineage>
</organism>
<dbReference type="EMBL" id="MU394308">
    <property type="protein sequence ID" value="KAI6087322.1"/>
    <property type="molecule type" value="Genomic_DNA"/>
</dbReference>
<keyword evidence="2" id="KW-1185">Reference proteome</keyword>
<sequence length="502" mass="58224">MDTSESVESPIVHECGQCQQSGIASLAKISSSSLVDVEIGDLLEWKNGHEPSCALCKLIGSVIEDASQRFDFVQERPASLKLIPKDQYTLLGLKFKERRDAYTEDVDSIFIYREPESKSPRGLCSYKRIPRNKDSDVCFEAFKEWIRDCRENHRACRLPCATSFPTRVLDIQGPDARLAENLTTEDNYVALSHCWGKEEFIKTEKSTFQSHKKCIELQSMPQNFKDAIHVCRALGYKYLWIDSLCIIQDDEQDWVEQSDLMEGIYHNADLVIAATCAPNAMSGFLTESRPSYREGTVSISLQDTDNPTTFWYRLIPPHRCREGPLDDRGWAFQERLRARRYLSFGSREMTWLCQTSTHCECEGAEVAGAQWKNRERSLELFLPYRTEKELHKSWRREIVTLYTQRVLGRPSDKLIALSAIATWFEEKLSGTYLAGLWERDLVLDLLWSTEIPSRRVKYKRELGQYYTAPTWSWAACEGWTYYPLTPKNDDHEEHRITELLYF</sequence>
<evidence type="ECO:0000313" key="1">
    <source>
        <dbReference type="EMBL" id="KAI6087322.1"/>
    </source>
</evidence>
<protein>
    <submittedName>
        <fullName evidence="1">Heterokaryon incompatibility protein-domain-containing protein</fullName>
    </submittedName>
</protein>
<gene>
    <name evidence="1" type="ORF">F4821DRAFT_258982</name>
</gene>
<name>A0ACC0D3P9_9PEZI</name>
<comment type="caution">
    <text evidence="1">The sequence shown here is derived from an EMBL/GenBank/DDBJ whole genome shotgun (WGS) entry which is preliminary data.</text>
</comment>
<evidence type="ECO:0000313" key="2">
    <source>
        <dbReference type="Proteomes" id="UP001497680"/>
    </source>
</evidence>
<reference evidence="1 2" key="1">
    <citation type="journal article" date="2022" name="New Phytol.">
        <title>Ecological generalism drives hyperdiversity of secondary metabolite gene clusters in xylarialean endophytes.</title>
        <authorList>
            <person name="Franco M.E.E."/>
            <person name="Wisecaver J.H."/>
            <person name="Arnold A.E."/>
            <person name="Ju Y.M."/>
            <person name="Slot J.C."/>
            <person name="Ahrendt S."/>
            <person name="Moore L.P."/>
            <person name="Eastman K.E."/>
            <person name="Scott K."/>
            <person name="Konkel Z."/>
            <person name="Mondo S.J."/>
            <person name="Kuo A."/>
            <person name="Hayes R.D."/>
            <person name="Haridas S."/>
            <person name="Andreopoulos B."/>
            <person name="Riley R."/>
            <person name="LaButti K."/>
            <person name="Pangilinan J."/>
            <person name="Lipzen A."/>
            <person name="Amirebrahimi M."/>
            <person name="Yan J."/>
            <person name="Adam C."/>
            <person name="Keymanesh K."/>
            <person name="Ng V."/>
            <person name="Louie K."/>
            <person name="Northen T."/>
            <person name="Drula E."/>
            <person name="Henrissat B."/>
            <person name="Hsieh H.M."/>
            <person name="Youens-Clark K."/>
            <person name="Lutzoni F."/>
            <person name="Miadlikowska J."/>
            <person name="Eastwood D.C."/>
            <person name="Hamelin R.C."/>
            <person name="Grigoriev I.V."/>
            <person name="U'Ren J.M."/>
        </authorList>
    </citation>
    <scope>NUCLEOTIDE SEQUENCE [LARGE SCALE GENOMIC DNA]</scope>
    <source>
        <strain evidence="1 2">ER1909</strain>
    </source>
</reference>
<proteinExistence type="predicted"/>
<dbReference type="Proteomes" id="UP001497680">
    <property type="component" value="Unassembled WGS sequence"/>
</dbReference>
<accession>A0ACC0D3P9</accession>